<dbReference type="EMBL" id="JARPMG010000007">
    <property type="protein sequence ID" value="KAJ8099195.1"/>
    <property type="molecule type" value="Genomic_DNA"/>
</dbReference>
<reference evidence="1" key="1">
    <citation type="submission" date="2023-03" db="EMBL/GenBank/DDBJ databases">
        <title>Near-Complete genome sequence of Lipomyces tetrasporous NRRL Y-64009, an oleaginous yeast capable of growing on lignocellulosic hydrolysates.</title>
        <authorList>
            <consortium name="Lawrence Berkeley National Laboratory"/>
            <person name="Jagtap S.S."/>
            <person name="Liu J.-J."/>
            <person name="Walukiewicz H.E."/>
            <person name="Pangilinan J."/>
            <person name="Lipzen A."/>
            <person name="Ahrendt S."/>
            <person name="Koriabine M."/>
            <person name="Cobaugh K."/>
            <person name="Salamov A."/>
            <person name="Yoshinaga Y."/>
            <person name="Ng V."/>
            <person name="Daum C."/>
            <person name="Grigoriev I.V."/>
            <person name="Slininger P.J."/>
            <person name="Dien B.S."/>
            <person name="Jin Y.-S."/>
            <person name="Rao C.V."/>
        </authorList>
    </citation>
    <scope>NUCLEOTIDE SEQUENCE</scope>
    <source>
        <strain evidence="1">NRRL Y-64009</strain>
    </source>
</reference>
<dbReference type="RefSeq" id="XP_056042645.1">
    <property type="nucleotide sequence ID" value="XM_056184356.1"/>
</dbReference>
<evidence type="ECO:0000313" key="1">
    <source>
        <dbReference type="EMBL" id="KAJ8099195.1"/>
    </source>
</evidence>
<organism evidence="1 2">
    <name type="scientific">Lipomyces tetrasporus</name>
    <dbReference type="NCBI Taxonomy" id="54092"/>
    <lineage>
        <taxon>Eukaryota</taxon>
        <taxon>Fungi</taxon>
        <taxon>Dikarya</taxon>
        <taxon>Ascomycota</taxon>
        <taxon>Saccharomycotina</taxon>
        <taxon>Lipomycetes</taxon>
        <taxon>Lipomycetales</taxon>
        <taxon>Lipomycetaceae</taxon>
        <taxon>Lipomyces</taxon>
    </lineage>
</organism>
<keyword evidence="2" id="KW-1185">Reference proteome</keyword>
<proteinExistence type="predicted"/>
<accession>A0AAD7QQ55</accession>
<name>A0AAD7QQ55_9ASCO</name>
<dbReference type="Proteomes" id="UP001217417">
    <property type="component" value="Unassembled WGS sequence"/>
</dbReference>
<evidence type="ECO:0000313" key="2">
    <source>
        <dbReference type="Proteomes" id="UP001217417"/>
    </source>
</evidence>
<sequence>MCLRNPKRIRTGEPVTEDPTERFTIKVNIDSMFNCDTDFGQRFKDCMLEAIDRYNHITFLASKLITLHVIRLSQEQNQVLPFSDREFQTCCNVVSRSRGEDQGPTPCRDGPLRITLDLLRSQLPADYVLPHREGLTQALTWASINWIANVQVDVCYHLSQRLERWIVLRLAADLAQQIPEKCLWSIASRMVETLVWKEKAAFGRARSLGLPDPIPPNYVAPATLDDLLGENVVHSLQPPLNEVSREILWRLFTEEILGSIRSALPLCPSRFRETSA</sequence>
<gene>
    <name evidence="1" type="ORF">POJ06DRAFT_130609</name>
</gene>
<protein>
    <submittedName>
        <fullName evidence="1">Uncharacterized protein</fullName>
    </submittedName>
</protein>
<comment type="caution">
    <text evidence="1">The sequence shown here is derived from an EMBL/GenBank/DDBJ whole genome shotgun (WGS) entry which is preliminary data.</text>
</comment>
<dbReference type="GeneID" id="80879522"/>
<dbReference type="AlphaFoldDB" id="A0AAD7QQ55"/>